<dbReference type="EMBL" id="FN543093">
    <property type="protein sequence ID" value="CBA30433.1"/>
    <property type="molecule type" value="Genomic_DNA"/>
</dbReference>
<name>C9Y2W2_CROTZ</name>
<keyword evidence="2" id="KW-1185">Reference proteome</keyword>
<proteinExistence type="predicted"/>
<dbReference type="KEGG" id="ctu:CTU_19130"/>
<evidence type="ECO:0000313" key="2">
    <source>
        <dbReference type="Proteomes" id="UP000002069"/>
    </source>
</evidence>
<dbReference type="AlphaFoldDB" id="C9Y2W2"/>
<accession>C9Y2W2</accession>
<dbReference type="Proteomes" id="UP000002069">
    <property type="component" value="Chromosome"/>
</dbReference>
<reference evidence="2" key="2">
    <citation type="journal article" date="2011" name="J. Bacteriol.">
        <title>Complete genome sequence of Cronobacter turicensis LMG 23827, a food-borne pathogen causing deaths in neonates.</title>
        <authorList>
            <person name="Stephan R."/>
            <person name="Lehner A."/>
            <person name="Tischler P."/>
            <person name="Rattei T."/>
        </authorList>
    </citation>
    <scope>NUCLEOTIDE SEQUENCE [LARGE SCALE GENOMIC DNA]</scope>
    <source>
        <strain evidence="2">DSM 18703 / CCUG 55852 / LMG 23827 / z3032</strain>
    </source>
</reference>
<evidence type="ECO:0000313" key="1">
    <source>
        <dbReference type="EMBL" id="CBA30433.1"/>
    </source>
</evidence>
<gene>
    <name evidence="1" type="ordered locus">Ctu_19130</name>
</gene>
<sequence>MIGLLVFYVAVHRSVKKLSAKTNQKHAFILKDKPKSSGLRRPPFV</sequence>
<dbReference type="HOGENOM" id="CLU_3205282_0_0_6"/>
<reference evidence="1 2" key="1">
    <citation type="journal article" date="2010" name="J. Bacteriol.">
        <title>Complete Genome Sequence of Cronobacter turicensis LMG 23827, a foodborne pathogen causing deaths in neonates.</title>
        <authorList>
            <person name="Stephan R."/>
            <person name="Lehner A."/>
            <person name="Tischler P."/>
            <person name="Rattei T."/>
        </authorList>
    </citation>
    <scope>NUCLEOTIDE SEQUENCE [LARGE SCALE GENOMIC DNA]</scope>
    <source>
        <strain evidence="2">DSM 18703 / CCUG 55852 / LMG 23827 / z3032</strain>
    </source>
</reference>
<protein>
    <submittedName>
        <fullName evidence="1">Uncharacterized protein</fullName>
    </submittedName>
</protein>
<organism evidence="1 2">
    <name type="scientific">Cronobacter turicensis (strain DSM 18703 / CCUG 55852 / LMG 23827 / z3032)</name>
    <dbReference type="NCBI Taxonomy" id="693216"/>
    <lineage>
        <taxon>Bacteria</taxon>
        <taxon>Pseudomonadati</taxon>
        <taxon>Pseudomonadota</taxon>
        <taxon>Gammaproteobacteria</taxon>
        <taxon>Enterobacterales</taxon>
        <taxon>Enterobacteriaceae</taxon>
        <taxon>Cronobacter</taxon>
    </lineage>
</organism>
<dbReference type="PATRIC" id="fig|693216.3.peg.1817"/>